<comment type="caution">
    <text evidence="1">The sequence shown here is derived from an EMBL/GenBank/DDBJ whole genome shotgun (WGS) entry which is preliminary data.</text>
</comment>
<accession>A0ABV7X8K0</accession>
<sequence>MFIALVGNDGSIEMIVPHMIVRAAPCAGGTLVTLSDGRRISSLDDIATLRRRVRAVGHSAPGRTRLLRRLWIADIWHAARARLRLPLRRAAR</sequence>
<proteinExistence type="predicted"/>
<organism evidence="1 2">
    <name type="scientific">Sphingoaurantiacus capsulatus</name>
    <dbReference type="NCBI Taxonomy" id="1771310"/>
    <lineage>
        <taxon>Bacteria</taxon>
        <taxon>Pseudomonadati</taxon>
        <taxon>Pseudomonadota</taxon>
        <taxon>Alphaproteobacteria</taxon>
        <taxon>Sphingomonadales</taxon>
        <taxon>Sphingosinicellaceae</taxon>
        <taxon>Sphingoaurantiacus</taxon>
    </lineage>
</organism>
<dbReference type="RefSeq" id="WP_380858514.1">
    <property type="nucleotide sequence ID" value="NZ_JBHRXV010000004.1"/>
</dbReference>
<gene>
    <name evidence="1" type="ORF">ACFOMD_06275</name>
</gene>
<protein>
    <submittedName>
        <fullName evidence="1">Uncharacterized protein</fullName>
    </submittedName>
</protein>
<keyword evidence="2" id="KW-1185">Reference proteome</keyword>
<dbReference type="EMBL" id="JBHRXV010000004">
    <property type="protein sequence ID" value="MFC3712166.1"/>
    <property type="molecule type" value="Genomic_DNA"/>
</dbReference>
<evidence type="ECO:0000313" key="1">
    <source>
        <dbReference type="EMBL" id="MFC3712166.1"/>
    </source>
</evidence>
<reference evidence="2" key="1">
    <citation type="journal article" date="2019" name="Int. J. Syst. Evol. Microbiol.">
        <title>The Global Catalogue of Microorganisms (GCM) 10K type strain sequencing project: providing services to taxonomists for standard genome sequencing and annotation.</title>
        <authorList>
            <consortium name="The Broad Institute Genomics Platform"/>
            <consortium name="The Broad Institute Genome Sequencing Center for Infectious Disease"/>
            <person name="Wu L."/>
            <person name="Ma J."/>
        </authorList>
    </citation>
    <scope>NUCLEOTIDE SEQUENCE [LARGE SCALE GENOMIC DNA]</scope>
    <source>
        <strain evidence="2">KCTC 42644</strain>
    </source>
</reference>
<evidence type="ECO:0000313" key="2">
    <source>
        <dbReference type="Proteomes" id="UP001595615"/>
    </source>
</evidence>
<name>A0ABV7X8K0_9SPHN</name>
<dbReference type="Proteomes" id="UP001595615">
    <property type="component" value="Unassembled WGS sequence"/>
</dbReference>